<dbReference type="PANTHER" id="PTHR15157:SF5">
    <property type="entry name" value="UV RADIATION RESISTANCE-ASSOCIATED GENE PROTEIN"/>
    <property type="match status" value="1"/>
</dbReference>
<dbReference type="PANTHER" id="PTHR15157">
    <property type="entry name" value="UV RADIATION RESISTANCE-ASSOCIATED GENE PROTEIN"/>
    <property type="match status" value="1"/>
</dbReference>
<dbReference type="Proteomes" id="UP000193498">
    <property type="component" value="Unassembled WGS sequence"/>
</dbReference>
<evidence type="ECO:0000256" key="1">
    <source>
        <dbReference type="ARBA" id="ARBA00009574"/>
    </source>
</evidence>
<dbReference type="InParanoid" id="A0A1Y1YBA4"/>
<proteinExistence type="inferred from homology"/>
<accession>A0A1Y1YBA4</accession>
<dbReference type="GO" id="GO:0035493">
    <property type="term" value="P:SNARE complex assembly"/>
    <property type="evidence" value="ECO:0007669"/>
    <property type="project" value="TreeGrafter"/>
</dbReference>
<evidence type="ECO:0000256" key="4">
    <source>
        <dbReference type="SAM" id="Coils"/>
    </source>
</evidence>
<evidence type="ECO:0000313" key="6">
    <source>
        <dbReference type="Proteomes" id="UP000193498"/>
    </source>
</evidence>
<protein>
    <recommendedName>
        <fullName evidence="2">Autophagy-related protein 14</fullName>
    </recommendedName>
</protein>
<dbReference type="FunCoup" id="A0A1Y1YBA4">
    <property type="interactions" value="24"/>
</dbReference>
<gene>
    <name evidence="5" type="ORF">K493DRAFT_25900</name>
</gene>
<comment type="caution">
    <text evidence="5">The sequence shown here is derived from an EMBL/GenBank/DDBJ whole genome shotgun (WGS) entry which is preliminary data.</text>
</comment>
<dbReference type="GO" id="GO:0000149">
    <property type="term" value="F:SNARE binding"/>
    <property type="evidence" value="ECO:0007669"/>
    <property type="project" value="TreeGrafter"/>
</dbReference>
<dbReference type="GO" id="GO:0032991">
    <property type="term" value="C:protein-containing complex"/>
    <property type="evidence" value="ECO:0007669"/>
    <property type="project" value="UniProtKB-ARBA"/>
</dbReference>
<organism evidence="5 6">
    <name type="scientific">Basidiobolus meristosporus CBS 931.73</name>
    <dbReference type="NCBI Taxonomy" id="1314790"/>
    <lineage>
        <taxon>Eukaryota</taxon>
        <taxon>Fungi</taxon>
        <taxon>Fungi incertae sedis</taxon>
        <taxon>Zoopagomycota</taxon>
        <taxon>Entomophthoromycotina</taxon>
        <taxon>Basidiobolomycetes</taxon>
        <taxon>Basidiobolales</taxon>
        <taxon>Basidiobolaceae</taxon>
        <taxon>Basidiobolus</taxon>
    </lineage>
</organism>
<dbReference type="GO" id="GO:0000323">
    <property type="term" value="C:lytic vacuole"/>
    <property type="evidence" value="ECO:0007669"/>
    <property type="project" value="TreeGrafter"/>
</dbReference>
<dbReference type="OrthoDB" id="72772at2759"/>
<keyword evidence="3 4" id="KW-0175">Coiled coil</keyword>
<dbReference type="AlphaFoldDB" id="A0A1Y1YBA4"/>
<dbReference type="EMBL" id="MCFE01000181">
    <property type="protein sequence ID" value="ORX95268.1"/>
    <property type="molecule type" value="Genomic_DNA"/>
</dbReference>
<name>A0A1Y1YBA4_9FUNG</name>
<comment type="similarity">
    <text evidence="1">Belongs to the ATG14 family.</text>
</comment>
<evidence type="ECO:0000313" key="5">
    <source>
        <dbReference type="EMBL" id="ORX95268.1"/>
    </source>
</evidence>
<sequence>MEDSAHNEAVELHLENHSPKDNCFQLLDTFLTLHENEDAPSFYTSDICSDSLNPSFGPLDSSNLPSWVNSKSFSLVVKIWNEEEGTPRLLLQWTVDLRCLNFISSKLYDYPIPFRPNTVLFEFSDGFYTSRNMTREETKLNGGYPMSSSISLDKEKQSYNDEAIVRLVSLQNTLLDHKKSLLSVAKDADNLLSRKNLRLAIKRQSSKAKAKLQHAEEQLKIKSIQLECCRHFVDSFRDKNKQRQLDLEEANARCSTGKLYLAESRKNLIQNKAILESTKQLTIQLKCEMIYELQNIYPIEPSPIDPSIYQILGITLPNSVYTGHDEDMIATALGFTAHVVQLMAGYMDVPLRYPIKNKSSRATIFDPVSRLQGSYEFPLYSKGEDRSRFEYGVFLLNKNIEQLLYAERLTVLDLRNTLPNLKWLIQTYLYRHHIGMEMPYES</sequence>
<feature type="coiled-coil region" evidence="4">
    <location>
        <begin position="198"/>
        <end position="253"/>
    </location>
</feature>
<dbReference type="GO" id="GO:0005768">
    <property type="term" value="C:endosome"/>
    <property type="evidence" value="ECO:0007669"/>
    <property type="project" value="TreeGrafter"/>
</dbReference>
<dbReference type="InterPro" id="IPR018791">
    <property type="entry name" value="UV_resistance/autophagy_Atg14"/>
</dbReference>
<reference evidence="5 6" key="1">
    <citation type="submission" date="2016-07" db="EMBL/GenBank/DDBJ databases">
        <title>Pervasive Adenine N6-methylation of Active Genes in Fungi.</title>
        <authorList>
            <consortium name="DOE Joint Genome Institute"/>
            <person name="Mondo S.J."/>
            <person name="Dannebaum R.O."/>
            <person name="Kuo R.C."/>
            <person name="Labutti K."/>
            <person name="Haridas S."/>
            <person name="Kuo A."/>
            <person name="Salamov A."/>
            <person name="Ahrendt S.R."/>
            <person name="Lipzen A."/>
            <person name="Sullivan W."/>
            <person name="Andreopoulos W.B."/>
            <person name="Clum A."/>
            <person name="Lindquist E."/>
            <person name="Daum C."/>
            <person name="Ramamoorthy G.K."/>
            <person name="Gryganskyi A."/>
            <person name="Culley D."/>
            <person name="Magnuson J.K."/>
            <person name="James T.Y."/>
            <person name="O'Malley M.A."/>
            <person name="Stajich J.E."/>
            <person name="Spatafora J.W."/>
            <person name="Visel A."/>
            <person name="Grigoriev I.V."/>
        </authorList>
    </citation>
    <scope>NUCLEOTIDE SEQUENCE [LARGE SCALE GENOMIC DNA]</scope>
    <source>
        <strain evidence="5 6">CBS 931.73</strain>
    </source>
</reference>
<dbReference type="STRING" id="1314790.A0A1Y1YBA4"/>
<keyword evidence="6" id="KW-1185">Reference proteome</keyword>
<dbReference type="Pfam" id="PF10186">
    <property type="entry name" value="ATG14"/>
    <property type="match status" value="1"/>
</dbReference>
<evidence type="ECO:0000256" key="3">
    <source>
        <dbReference type="ARBA" id="ARBA00023054"/>
    </source>
</evidence>
<evidence type="ECO:0000256" key="2">
    <source>
        <dbReference type="ARBA" id="ARBA00013807"/>
    </source>
</evidence>